<reference evidence="11 12" key="1">
    <citation type="submission" date="2024-02" db="EMBL/GenBank/DDBJ databases">
        <title>First draft genome assembly of two strains of Seiridium cardinale.</title>
        <authorList>
            <person name="Emiliani G."/>
            <person name="Scali E."/>
        </authorList>
    </citation>
    <scope>NUCLEOTIDE SEQUENCE [LARGE SCALE GENOMIC DNA]</scope>
    <source>
        <strain evidence="11 12">BM-138-000479</strain>
    </source>
</reference>
<dbReference type="EMBL" id="JARVKM010000060">
    <property type="protein sequence ID" value="KAK9772532.1"/>
    <property type="molecule type" value="Genomic_DNA"/>
</dbReference>
<organism evidence="11 12">
    <name type="scientific">Seiridium cardinale</name>
    <dbReference type="NCBI Taxonomy" id="138064"/>
    <lineage>
        <taxon>Eukaryota</taxon>
        <taxon>Fungi</taxon>
        <taxon>Dikarya</taxon>
        <taxon>Ascomycota</taxon>
        <taxon>Pezizomycotina</taxon>
        <taxon>Sordariomycetes</taxon>
        <taxon>Xylariomycetidae</taxon>
        <taxon>Amphisphaeriales</taxon>
        <taxon>Sporocadaceae</taxon>
        <taxon>Seiridium</taxon>
    </lineage>
</organism>
<dbReference type="InterPro" id="IPR051334">
    <property type="entry name" value="SRPK"/>
</dbReference>
<evidence type="ECO:0000259" key="10">
    <source>
        <dbReference type="SMART" id="SM00220"/>
    </source>
</evidence>
<dbReference type="PANTHER" id="PTHR47634:SF9">
    <property type="entry name" value="PROTEIN KINASE DOMAIN-CONTAINING PROTEIN-RELATED"/>
    <property type="match status" value="1"/>
</dbReference>
<protein>
    <recommendedName>
        <fullName evidence="1">non-specific serine/threonine protein kinase</fullName>
        <ecNumber evidence="1">2.7.11.1</ecNumber>
    </recommendedName>
</protein>
<dbReference type="PANTHER" id="PTHR47634">
    <property type="entry name" value="PROTEIN KINASE DOMAIN-CONTAINING PROTEIN-RELATED"/>
    <property type="match status" value="1"/>
</dbReference>
<keyword evidence="2" id="KW-0723">Serine/threonine-protein kinase</keyword>
<proteinExistence type="predicted"/>
<evidence type="ECO:0000256" key="2">
    <source>
        <dbReference type="ARBA" id="ARBA00022527"/>
    </source>
</evidence>
<comment type="catalytic activity">
    <reaction evidence="7">
        <text>L-threonyl-[protein] + ATP = O-phospho-L-threonyl-[protein] + ADP + H(+)</text>
        <dbReference type="Rhea" id="RHEA:46608"/>
        <dbReference type="Rhea" id="RHEA-COMP:11060"/>
        <dbReference type="Rhea" id="RHEA-COMP:11605"/>
        <dbReference type="ChEBI" id="CHEBI:15378"/>
        <dbReference type="ChEBI" id="CHEBI:30013"/>
        <dbReference type="ChEBI" id="CHEBI:30616"/>
        <dbReference type="ChEBI" id="CHEBI:61977"/>
        <dbReference type="ChEBI" id="CHEBI:456216"/>
        <dbReference type="EC" id="2.7.11.1"/>
    </reaction>
</comment>
<sequence>MKLAMNHGHRAILENDDIISSNDRHTSIIRDSIIPTAENIGSSKNFEGLIAKDERIGITEIGIAVLSPPVSDSRISEEDLKSQGQTPQAFLAQNAIESHWIKIKGRERRERSQDRYYFGQAEETEAEQCETAIVSLLQAIRQRFRSPLVLIGFDLVFEFKTIVSHLSQITQYFSSWVDLREIAAEISNANSPGMKDTLLAFELFRPDLAVRGKNDHNAGNDAIRQLAVLVNLLNLRKGGRLHFDHHGDRVEDRDALQKFWNQTRPRPKELYPFTARIRIQGKDLISLVPNCPRLFSLFSDYQPTAVGMTRFGKYGWEFKGEIWSAFTDYNPQVLHLTRQQLREAKRAGQEAQREQKQLSSEWVQFQLPLQSSAGLTNIVKWKPLTFCNTNFTRIPPNQKIEEETFPDYVASRYYPADIGETFVDRYQIVGKLGFGASSTVWLARDLSHRRHVVLKLYVNSNAMGKYLDDEINTYRRMERGSKQHPGYNAVRSLLDSFSVDGPDIKADNIMFGIQDDSVFEVFEEEELQNPSPRKVLTDRTVYASRALRTPKEWGAPVLCDFGSAVSGEGEHLEDIQPDIYRAPEVILQIPWTYSVDIWNIWDVFEGGHLFTGRDPESQTYRSRTHLAEMIALLGPPSPNFLARGGLSHKFFSPEGSSPAGFNMFPTNLSGCLGNFIAKVQFTDRGDWASGYLEYLPGLTVALITFSPVYASVILAIPDLVFNLFNYSFTTPRGGGEDHAGQVMDNVLAAQNTPAIDPDAQGTVKRDRQKVNHIDVVYSLLSEALGLRPQDFGVDYDES</sequence>
<dbReference type="Proteomes" id="UP001465668">
    <property type="component" value="Unassembled WGS sequence"/>
</dbReference>
<dbReference type="Gene3D" id="1.10.510.10">
    <property type="entry name" value="Transferase(Phosphotransferase) domain 1"/>
    <property type="match status" value="2"/>
</dbReference>
<feature type="domain" description="Protein kinase" evidence="10">
    <location>
        <begin position="426"/>
        <end position="651"/>
    </location>
</feature>
<evidence type="ECO:0000256" key="3">
    <source>
        <dbReference type="ARBA" id="ARBA00022679"/>
    </source>
</evidence>
<comment type="caution">
    <text evidence="11">The sequence shown here is derived from an EMBL/GenBank/DDBJ whole genome shotgun (WGS) entry which is preliminary data.</text>
</comment>
<dbReference type="EC" id="2.7.11.1" evidence="1"/>
<evidence type="ECO:0000256" key="4">
    <source>
        <dbReference type="ARBA" id="ARBA00022741"/>
    </source>
</evidence>
<name>A0ABR2XFK7_9PEZI</name>
<feature type="coiled-coil region" evidence="9">
    <location>
        <begin position="334"/>
        <end position="361"/>
    </location>
</feature>
<evidence type="ECO:0000313" key="11">
    <source>
        <dbReference type="EMBL" id="KAK9772532.1"/>
    </source>
</evidence>
<comment type="catalytic activity">
    <reaction evidence="8">
        <text>L-seryl-[protein] + ATP = O-phospho-L-seryl-[protein] + ADP + H(+)</text>
        <dbReference type="Rhea" id="RHEA:17989"/>
        <dbReference type="Rhea" id="RHEA-COMP:9863"/>
        <dbReference type="Rhea" id="RHEA-COMP:11604"/>
        <dbReference type="ChEBI" id="CHEBI:15378"/>
        <dbReference type="ChEBI" id="CHEBI:29999"/>
        <dbReference type="ChEBI" id="CHEBI:30616"/>
        <dbReference type="ChEBI" id="CHEBI:83421"/>
        <dbReference type="ChEBI" id="CHEBI:456216"/>
        <dbReference type="EC" id="2.7.11.1"/>
    </reaction>
</comment>
<keyword evidence="9" id="KW-0175">Coiled coil</keyword>
<accession>A0ABR2XFK7</accession>
<evidence type="ECO:0000256" key="6">
    <source>
        <dbReference type="ARBA" id="ARBA00022840"/>
    </source>
</evidence>
<evidence type="ECO:0000256" key="9">
    <source>
        <dbReference type="SAM" id="Coils"/>
    </source>
</evidence>
<gene>
    <name evidence="11" type="ORF">SCAR479_10749</name>
</gene>
<dbReference type="SUPFAM" id="SSF56112">
    <property type="entry name" value="Protein kinase-like (PK-like)"/>
    <property type="match status" value="1"/>
</dbReference>
<keyword evidence="3" id="KW-0808">Transferase</keyword>
<dbReference type="InterPro" id="IPR048519">
    <property type="entry name" value="Gfd2/YDR514C-like_C"/>
</dbReference>
<evidence type="ECO:0000256" key="1">
    <source>
        <dbReference type="ARBA" id="ARBA00012513"/>
    </source>
</evidence>
<dbReference type="InterPro" id="IPR011009">
    <property type="entry name" value="Kinase-like_dom_sf"/>
</dbReference>
<keyword evidence="4" id="KW-0547">Nucleotide-binding</keyword>
<dbReference type="SMART" id="SM00220">
    <property type="entry name" value="S_TKc"/>
    <property type="match status" value="1"/>
</dbReference>
<evidence type="ECO:0000256" key="7">
    <source>
        <dbReference type="ARBA" id="ARBA00047899"/>
    </source>
</evidence>
<dbReference type="Pfam" id="PF21762">
    <property type="entry name" value="DEDDh_C"/>
    <property type="match status" value="1"/>
</dbReference>
<evidence type="ECO:0000256" key="5">
    <source>
        <dbReference type="ARBA" id="ARBA00022777"/>
    </source>
</evidence>
<evidence type="ECO:0000313" key="12">
    <source>
        <dbReference type="Proteomes" id="UP001465668"/>
    </source>
</evidence>
<dbReference type="InterPro" id="IPR000719">
    <property type="entry name" value="Prot_kinase_dom"/>
</dbReference>
<dbReference type="Gene3D" id="3.30.200.20">
    <property type="entry name" value="Phosphorylase Kinase, domain 1"/>
    <property type="match status" value="1"/>
</dbReference>
<keyword evidence="12" id="KW-1185">Reference proteome</keyword>
<keyword evidence="5" id="KW-0418">Kinase</keyword>
<evidence type="ECO:0000256" key="8">
    <source>
        <dbReference type="ARBA" id="ARBA00048679"/>
    </source>
</evidence>
<keyword evidence="6" id="KW-0067">ATP-binding</keyword>